<keyword evidence="4" id="KW-1133">Transmembrane helix</keyword>
<dbReference type="PANTHER" id="PTHR45138:SF9">
    <property type="entry name" value="DIGUANYLATE CYCLASE DGCM-RELATED"/>
    <property type="match status" value="1"/>
</dbReference>
<name>A0A014P1L9_9BURK</name>
<dbReference type="Gene3D" id="3.30.70.270">
    <property type="match status" value="1"/>
</dbReference>
<dbReference type="Pfam" id="PF00990">
    <property type="entry name" value="GGDEF"/>
    <property type="match status" value="1"/>
</dbReference>
<comment type="caution">
    <text evidence="6">The sequence shown here is derived from an EMBL/GenBank/DDBJ whole genome shotgun (WGS) entry which is preliminary data.</text>
</comment>
<protein>
    <recommendedName>
        <fullName evidence="1">diguanylate cyclase</fullName>
        <ecNumber evidence="1">2.7.7.65</ecNumber>
    </recommendedName>
</protein>
<dbReference type="InterPro" id="IPR043128">
    <property type="entry name" value="Rev_trsase/Diguanyl_cyclase"/>
</dbReference>
<dbReference type="SMART" id="SM00267">
    <property type="entry name" value="GGDEF"/>
    <property type="match status" value="1"/>
</dbReference>
<dbReference type="InterPro" id="IPR000160">
    <property type="entry name" value="GGDEF_dom"/>
</dbReference>
<gene>
    <name evidence="6" type="ORF">AX13_01635</name>
</gene>
<proteinExistence type="predicted"/>
<evidence type="ECO:0000256" key="3">
    <source>
        <dbReference type="SAM" id="Coils"/>
    </source>
</evidence>
<accession>A0A014P1L9</accession>
<dbReference type="EC" id="2.7.7.65" evidence="1"/>
<evidence type="ECO:0000313" key="6">
    <source>
        <dbReference type="EMBL" id="EXU80060.1"/>
    </source>
</evidence>
<dbReference type="InterPro" id="IPR050469">
    <property type="entry name" value="Diguanylate_Cyclase"/>
</dbReference>
<dbReference type="Proteomes" id="UP000020766">
    <property type="component" value="Unassembled WGS sequence"/>
</dbReference>
<evidence type="ECO:0000259" key="5">
    <source>
        <dbReference type="PROSITE" id="PS50887"/>
    </source>
</evidence>
<dbReference type="SUPFAM" id="SSF55073">
    <property type="entry name" value="Nucleotide cyclase"/>
    <property type="match status" value="1"/>
</dbReference>
<feature type="transmembrane region" description="Helical" evidence="4">
    <location>
        <begin position="24"/>
        <end position="40"/>
    </location>
</feature>
<dbReference type="GO" id="GO:0052621">
    <property type="term" value="F:diguanylate cyclase activity"/>
    <property type="evidence" value="ECO:0007669"/>
    <property type="project" value="UniProtKB-EC"/>
</dbReference>
<feature type="transmembrane region" description="Helical" evidence="4">
    <location>
        <begin position="152"/>
        <end position="173"/>
    </location>
</feature>
<evidence type="ECO:0000313" key="7">
    <source>
        <dbReference type="Proteomes" id="UP000020766"/>
    </source>
</evidence>
<dbReference type="FunFam" id="3.30.70.270:FF:000001">
    <property type="entry name" value="Diguanylate cyclase domain protein"/>
    <property type="match status" value="1"/>
</dbReference>
<comment type="catalytic activity">
    <reaction evidence="2">
        <text>2 GTP = 3',3'-c-di-GMP + 2 diphosphate</text>
        <dbReference type="Rhea" id="RHEA:24898"/>
        <dbReference type="ChEBI" id="CHEBI:33019"/>
        <dbReference type="ChEBI" id="CHEBI:37565"/>
        <dbReference type="ChEBI" id="CHEBI:58805"/>
        <dbReference type="EC" id="2.7.7.65"/>
    </reaction>
</comment>
<dbReference type="Pfam" id="PF05230">
    <property type="entry name" value="MASE2"/>
    <property type="match status" value="1"/>
</dbReference>
<sequence>MQPDSIAPTAGVHWIVRMNWKNRSIFFVLLALTLASHMAGRQPGAIAWLLLVLQFVVYPQVLYLLTRRLPQQRQRQVEVRNMLLDGLGFGLWCSFLGLPLWITFTMYIGVSMNLLVFESFRGWVQATLCMALGIAVMHGLRPTPWQADTSLLTTGLSMFTLGLYILAFAYDAYLRATSLHRHRAQLRQQLEANHRLQAQLTELALRDPLTGLYNRRHLDETMQLQLQRCAMMGSGAAVLLLDIDHFKQINDRHGHAVGDQLLQTLAQQLLRNCRAGDTACRYGGDEFLLLLTEVTPDAALARAQQLRQDFAVQQLRVEDQSLSTTLSCGLALFPAHGTEPARLIQRADQALYQAKLHGRNAVVVFEHHLETCTDGAK</sequence>
<evidence type="ECO:0000256" key="1">
    <source>
        <dbReference type="ARBA" id="ARBA00012528"/>
    </source>
</evidence>
<dbReference type="GO" id="GO:0043709">
    <property type="term" value="P:cell adhesion involved in single-species biofilm formation"/>
    <property type="evidence" value="ECO:0007669"/>
    <property type="project" value="TreeGrafter"/>
</dbReference>
<feature type="coiled-coil region" evidence="3">
    <location>
        <begin position="179"/>
        <end position="206"/>
    </location>
</feature>
<keyword evidence="7" id="KW-1185">Reference proteome</keyword>
<dbReference type="NCBIfam" id="TIGR00254">
    <property type="entry name" value="GGDEF"/>
    <property type="match status" value="1"/>
</dbReference>
<dbReference type="STRING" id="225991.MA05_10775"/>
<feature type="transmembrane region" description="Helical" evidence="4">
    <location>
        <begin position="122"/>
        <end position="140"/>
    </location>
</feature>
<feature type="transmembrane region" description="Helical" evidence="4">
    <location>
        <begin position="46"/>
        <end position="65"/>
    </location>
</feature>
<dbReference type="PANTHER" id="PTHR45138">
    <property type="entry name" value="REGULATORY COMPONENTS OF SENSORY TRANSDUCTION SYSTEM"/>
    <property type="match status" value="1"/>
</dbReference>
<dbReference type="PROSITE" id="PS50887">
    <property type="entry name" value="GGDEF"/>
    <property type="match status" value="1"/>
</dbReference>
<evidence type="ECO:0000256" key="4">
    <source>
        <dbReference type="SAM" id="Phobius"/>
    </source>
</evidence>
<dbReference type="GO" id="GO:0005886">
    <property type="term" value="C:plasma membrane"/>
    <property type="evidence" value="ECO:0007669"/>
    <property type="project" value="TreeGrafter"/>
</dbReference>
<organism evidence="6 7">
    <name type="scientific">Comamonas aquatica DA1877</name>
    <dbReference type="NCBI Taxonomy" id="1457173"/>
    <lineage>
        <taxon>Bacteria</taxon>
        <taxon>Pseudomonadati</taxon>
        <taxon>Pseudomonadota</taxon>
        <taxon>Betaproteobacteria</taxon>
        <taxon>Burkholderiales</taxon>
        <taxon>Comamonadaceae</taxon>
        <taxon>Comamonas</taxon>
    </lineage>
</organism>
<feature type="transmembrane region" description="Helical" evidence="4">
    <location>
        <begin position="86"/>
        <end position="110"/>
    </location>
</feature>
<dbReference type="InterPro" id="IPR007894">
    <property type="entry name" value="MASE2"/>
</dbReference>
<dbReference type="InterPro" id="IPR029787">
    <property type="entry name" value="Nucleotide_cyclase"/>
</dbReference>
<dbReference type="EMBL" id="JBOK01000010">
    <property type="protein sequence ID" value="EXU80060.1"/>
    <property type="molecule type" value="Genomic_DNA"/>
</dbReference>
<keyword evidence="4" id="KW-0812">Transmembrane</keyword>
<evidence type="ECO:0000256" key="2">
    <source>
        <dbReference type="ARBA" id="ARBA00034247"/>
    </source>
</evidence>
<dbReference type="PATRIC" id="fig|1457173.3.peg.1994"/>
<reference evidence="6 7" key="1">
    <citation type="submission" date="2014-01" db="EMBL/GenBank/DDBJ databases">
        <title>Interspecies Systems Biology Uncovers Metabolites Affecting C. elegans Gene Expression and Life History Traits.</title>
        <authorList>
            <person name="Watson E."/>
            <person name="Macneil L.T."/>
            <person name="Ritter A.D."/>
            <person name="Yilmaz L.S."/>
            <person name="Rosebrock A.P."/>
            <person name="Caudy A.A."/>
            <person name="Walhout A.J."/>
        </authorList>
    </citation>
    <scope>NUCLEOTIDE SEQUENCE [LARGE SCALE GENOMIC DNA]</scope>
    <source>
        <strain evidence="6 7">DA1877</strain>
    </source>
</reference>
<keyword evidence="3" id="KW-0175">Coiled coil</keyword>
<feature type="domain" description="GGDEF" evidence="5">
    <location>
        <begin position="234"/>
        <end position="367"/>
    </location>
</feature>
<dbReference type="GO" id="GO:1902201">
    <property type="term" value="P:negative regulation of bacterial-type flagellum-dependent cell motility"/>
    <property type="evidence" value="ECO:0007669"/>
    <property type="project" value="TreeGrafter"/>
</dbReference>
<keyword evidence="4" id="KW-0472">Membrane</keyword>
<dbReference type="AlphaFoldDB" id="A0A014P1L9"/>
<dbReference type="CDD" id="cd01949">
    <property type="entry name" value="GGDEF"/>
    <property type="match status" value="1"/>
</dbReference>